<dbReference type="Proteomes" id="UP000026915">
    <property type="component" value="Chromosome 5"/>
</dbReference>
<keyword evidence="3" id="KW-1185">Reference proteome</keyword>
<dbReference type="InterPro" id="IPR036397">
    <property type="entry name" value="RNaseH_sf"/>
</dbReference>
<dbReference type="PANTHER" id="PTHR42648:SF18">
    <property type="entry name" value="RETROTRANSPOSON, UNCLASSIFIED-LIKE PROTEIN"/>
    <property type="match status" value="1"/>
</dbReference>
<dbReference type="PROSITE" id="PS50994">
    <property type="entry name" value="INTEGRASE"/>
    <property type="match status" value="1"/>
</dbReference>
<dbReference type="AlphaFoldDB" id="A0A061EX30"/>
<dbReference type="InterPro" id="IPR001584">
    <property type="entry name" value="Integrase_cat-core"/>
</dbReference>
<reference evidence="2 3" key="1">
    <citation type="journal article" date="2013" name="Genome Biol.">
        <title>The genome sequence of the most widely cultivated cacao type and its use to identify candidate genes regulating pod color.</title>
        <authorList>
            <person name="Motamayor J.C."/>
            <person name="Mockaitis K."/>
            <person name="Schmutz J."/>
            <person name="Haiminen N."/>
            <person name="Iii D.L."/>
            <person name="Cornejo O."/>
            <person name="Findley S.D."/>
            <person name="Zheng P."/>
            <person name="Utro F."/>
            <person name="Royaert S."/>
            <person name="Saski C."/>
            <person name="Jenkins J."/>
            <person name="Podicheti R."/>
            <person name="Zhao M."/>
            <person name="Scheffler B.E."/>
            <person name="Stack J.C."/>
            <person name="Feltus F.A."/>
            <person name="Mustiga G.M."/>
            <person name="Amores F."/>
            <person name="Phillips W."/>
            <person name="Marelli J.P."/>
            <person name="May G.D."/>
            <person name="Shapiro H."/>
            <person name="Ma J."/>
            <person name="Bustamante C.D."/>
            <person name="Schnell R.J."/>
            <person name="Main D."/>
            <person name="Gilbert D."/>
            <person name="Parida L."/>
            <person name="Kuhn D.N."/>
        </authorList>
    </citation>
    <scope>NUCLEOTIDE SEQUENCE [LARGE SCALE GENOMIC DNA]</scope>
    <source>
        <strain evidence="3">cv. Matina 1-6</strain>
    </source>
</reference>
<accession>A0A061EX30</accession>
<dbReference type="InterPro" id="IPR039537">
    <property type="entry name" value="Retrotran_Ty1/copia-like"/>
</dbReference>
<dbReference type="Pfam" id="PF00665">
    <property type="entry name" value="rve"/>
    <property type="match status" value="1"/>
</dbReference>
<evidence type="ECO:0000259" key="1">
    <source>
        <dbReference type="PROSITE" id="PS50994"/>
    </source>
</evidence>
<dbReference type="eggNOG" id="KOG0017">
    <property type="taxonomic scope" value="Eukaryota"/>
</dbReference>
<dbReference type="SUPFAM" id="SSF53098">
    <property type="entry name" value="Ribonuclease H-like"/>
    <property type="match status" value="1"/>
</dbReference>
<dbReference type="OMA" id="ITEMARC"/>
<dbReference type="HOGENOM" id="CLU_001650_20_5_1"/>
<dbReference type="InParanoid" id="A0A061EX30"/>
<gene>
    <name evidence="2" type="ORF">TCM_024324</name>
</gene>
<dbReference type="STRING" id="3641.A0A061EX30"/>
<protein>
    <recommendedName>
        <fullName evidence="1">Integrase catalytic domain-containing protein</fullName>
    </recommendedName>
</protein>
<feature type="domain" description="Integrase catalytic" evidence="1">
    <location>
        <begin position="25"/>
        <end position="161"/>
    </location>
</feature>
<organism evidence="2 3">
    <name type="scientific">Theobroma cacao</name>
    <name type="common">Cacao</name>
    <name type="synonym">Cocoa</name>
    <dbReference type="NCBI Taxonomy" id="3641"/>
    <lineage>
        <taxon>Eukaryota</taxon>
        <taxon>Viridiplantae</taxon>
        <taxon>Streptophyta</taxon>
        <taxon>Embryophyta</taxon>
        <taxon>Tracheophyta</taxon>
        <taxon>Spermatophyta</taxon>
        <taxon>Magnoliopsida</taxon>
        <taxon>eudicotyledons</taxon>
        <taxon>Gunneridae</taxon>
        <taxon>Pentapetalae</taxon>
        <taxon>rosids</taxon>
        <taxon>malvids</taxon>
        <taxon>Malvales</taxon>
        <taxon>Malvaceae</taxon>
        <taxon>Byttnerioideae</taxon>
        <taxon>Theobroma</taxon>
    </lineage>
</organism>
<proteinExistence type="predicted"/>
<dbReference type="Gramene" id="EOY08987">
    <property type="protein sequence ID" value="EOY08987"/>
    <property type="gene ID" value="TCM_024324"/>
</dbReference>
<dbReference type="Gene3D" id="3.30.420.10">
    <property type="entry name" value="Ribonuclease H-like superfamily/Ribonuclease H"/>
    <property type="match status" value="1"/>
</dbReference>
<dbReference type="PANTHER" id="PTHR42648">
    <property type="entry name" value="TRANSPOSASE, PUTATIVE-RELATED"/>
    <property type="match status" value="1"/>
</dbReference>
<dbReference type="GO" id="GO:0003676">
    <property type="term" value="F:nucleic acid binding"/>
    <property type="evidence" value="ECO:0007669"/>
    <property type="project" value="InterPro"/>
</dbReference>
<evidence type="ECO:0000313" key="3">
    <source>
        <dbReference type="Proteomes" id="UP000026915"/>
    </source>
</evidence>
<dbReference type="EMBL" id="CM001883">
    <property type="protein sequence ID" value="EOY08987.1"/>
    <property type="molecule type" value="Genomic_DNA"/>
</dbReference>
<dbReference type="InterPro" id="IPR012337">
    <property type="entry name" value="RNaseH-like_sf"/>
</dbReference>
<name>A0A061EX30_THECC</name>
<sequence length="161" mass="18637">MLDKLPKLSNNASICSVCQLGKISRKPFPLSSSNRTKSKLELIHSDIGGPLSEESLNGSKFYLLFIDDMTRWSWIFFMKFKSEVFTLFKNFKTRVEFETGHRIKTLRTDNGGEYTSNEFTQFLNQQGIAHQLTAPYTHQQNGVSERKNRIVMDMSKCLLYH</sequence>
<evidence type="ECO:0000313" key="2">
    <source>
        <dbReference type="EMBL" id="EOY08987.1"/>
    </source>
</evidence>
<dbReference type="GO" id="GO:0015074">
    <property type="term" value="P:DNA integration"/>
    <property type="evidence" value="ECO:0007669"/>
    <property type="project" value="InterPro"/>
</dbReference>